<dbReference type="SUPFAM" id="SSF55874">
    <property type="entry name" value="ATPase domain of HSP90 chaperone/DNA topoisomerase II/histidine kinase"/>
    <property type="match status" value="1"/>
</dbReference>
<feature type="transmembrane region" description="Helical" evidence="4">
    <location>
        <begin position="89"/>
        <end position="108"/>
    </location>
</feature>
<evidence type="ECO:0000256" key="1">
    <source>
        <dbReference type="ARBA" id="ARBA00022679"/>
    </source>
</evidence>
<evidence type="ECO:0000313" key="5">
    <source>
        <dbReference type="EMBL" id="PPF09680.1"/>
    </source>
</evidence>
<keyword evidence="8" id="KW-1185">Reference proteome</keyword>
<dbReference type="PANTHER" id="PTHR24421:SF58">
    <property type="entry name" value="SIGNAL TRANSDUCTION HISTIDINE-PROTEIN KINASE_PHOSPHATASE UHPB"/>
    <property type="match status" value="1"/>
</dbReference>
<evidence type="ECO:0000313" key="8">
    <source>
        <dbReference type="Proteomes" id="UP000239698"/>
    </source>
</evidence>
<dbReference type="InterPro" id="IPR036890">
    <property type="entry name" value="HATPase_C_sf"/>
</dbReference>
<feature type="transmembrane region" description="Helical" evidence="4">
    <location>
        <begin position="14"/>
        <end position="40"/>
    </location>
</feature>
<keyword evidence="3" id="KW-0902">Two-component regulatory system</keyword>
<dbReference type="RefSeq" id="WP_097166869.1">
    <property type="nucleotide sequence ID" value="NZ_CP028129.1"/>
</dbReference>
<dbReference type="EMBL" id="PSUL01000063">
    <property type="protein sequence ID" value="PPF09680.1"/>
    <property type="molecule type" value="Genomic_DNA"/>
</dbReference>
<protein>
    <recommendedName>
        <fullName evidence="9">Histidine kinase/HSP90-like ATPase domain-containing protein</fullName>
    </recommendedName>
</protein>
<evidence type="ECO:0000256" key="2">
    <source>
        <dbReference type="ARBA" id="ARBA00022777"/>
    </source>
</evidence>
<feature type="transmembrane region" description="Helical" evidence="4">
    <location>
        <begin position="60"/>
        <end position="77"/>
    </location>
</feature>
<evidence type="ECO:0000313" key="7">
    <source>
        <dbReference type="Proteomes" id="UP000237881"/>
    </source>
</evidence>
<dbReference type="GO" id="GO:0000160">
    <property type="term" value="P:phosphorelay signal transduction system"/>
    <property type="evidence" value="ECO:0007669"/>
    <property type="project" value="UniProtKB-KW"/>
</dbReference>
<gene>
    <name evidence="5" type="ORF">C5C04_14470</name>
    <name evidence="6" type="ORF">C5C40_15795</name>
</gene>
<evidence type="ECO:0000313" key="6">
    <source>
        <dbReference type="EMBL" id="PPH70926.1"/>
    </source>
</evidence>
<keyword evidence="4" id="KW-0472">Membrane</keyword>
<keyword evidence="1" id="KW-0808">Transferase</keyword>
<keyword evidence="4" id="KW-0812">Transmembrane</keyword>
<dbReference type="PANTHER" id="PTHR24421">
    <property type="entry name" value="NITRATE/NITRITE SENSOR PROTEIN NARX-RELATED"/>
    <property type="match status" value="1"/>
</dbReference>
<dbReference type="KEGG" id="rry:C1O28_14380"/>
<evidence type="ECO:0008006" key="9">
    <source>
        <dbReference type="Google" id="ProtNLM"/>
    </source>
</evidence>
<name>A0ABD6W4S0_RATRA</name>
<dbReference type="EMBL" id="PSVT01000071">
    <property type="protein sequence ID" value="PPH70926.1"/>
    <property type="molecule type" value="Genomic_DNA"/>
</dbReference>
<proteinExistence type="predicted"/>
<sequence>MNVEPGDVREDNRIVLGAMALLGGVLSLLAALQAVFALGILSQTLRGVDAGPLLDVTTRVLVNVSTIALAIALVALLRPERFSGGNRVTRTALIAVGVGVVRCTLQVLTGIYPIAALLAIVIELVVGSVVIALICGYGYLLVRAARRVREKEREHAHARVQAVEAVQALQREELRVRRDVAQSLHGRLQNGLVVLAAELHAVASAADPDVSARLLAIAARLDRLREEEVRSVGHALYPVEIDHGLVAAVRDLLARLPPEIAVDLDLGRISEPAAEGREPPLDQRLLLVRLLEEGLTNALKHGGASSLRVRGALQAGVVVLTLDDDGSGVAAGATRSGLTRLDGQLAVYGGSLTLSDSPVLAGARLRVRLPICDGASVKTDAQAG</sequence>
<reference evidence="7 8" key="1">
    <citation type="submission" date="2018-02" db="EMBL/GenBank/DDBJ databases">
        <title>Bacteriophage NCPPB3778 and a type I-E CRISPR drive the evolution of the US Biological Select Agent, Rathayibacter toxicus.</title>
        <authorList>
            <person name="Davis E.W.II."/>
            <person name="Tabima J.F."/>
            <person name="Weisberg A.J."/>
            <person name="Lopes L.D."/>
            <person name="Wiseman M.S."/>
            <person name="Wiseman M.S."/>
            <person name="Pupko T."/>
            <person name="Belcher M.S."/>
            <person name="Sechler A.J."/>
            <person name="Tancos M.A."/>
            <person name="Schroeder B.K."/>
            <person name="Murray T.D."/>
            <person name="Luster D.G."/>
            <person name="Schneider W.L."/>
            <person name="Rogers E."/>
            <person name="Andreote F.D."/>
            <person name="Grunwald N.J."/>
            <person name="Putnam M.L."/>
            <person name="Chang J.H."/>
        </authorList>
    </citation>
    <scope>NUCLEOTIDE SEQUENCE [LARGE SCALE GENOMIC DNA]</scope>
    <source>
        <strain evidence="6 8">AY1D6</strain>
        <strain evidence="5 7">AY1I9</strain>
    </source>
</reference>
<dbReference type="Proteomes" id="UP000237881">
    <property type="component" value="Unassembled WGS sequence"/>
</dbReference>
<dbReference type="Proteomes" id="UP000239698">
    <property type="component" value="Unassembled WGS sequence"/>
</dbReference>
<evidence type="ECO:0000256" key="3">
    <source>
        <dbReference type="ARBA" id="ARBA00023012"/>
    </source>
</evidence>
<evidence type="ECO:0000256" key="4">
    <source>
        <dbReference type="SAM" id="Phobius"/>
    </source>
</evidence>
<dbReference type="Gene3D" id="3.30.565.10">
    <property type="entry name" value="Histidine kinase-like ATPase, C-terminal domain"/>
    <property type="match status" value="1"/>
</dbReference>
<accession>A0ABD6W4S0</accession>
<dbReference type="AlphaFoldDB" id="A0ABD6W4S0"/>
<dbReference type="GeneID" id="49821661"/>
<dbReference type="InterPro" id="IPR050482">
    <property type="entry name" value="Sensor_HK_TwoCompSys"/>
</dbReference>
<organism evidence="5 7">
    <name type="scientific">Rathayibacter rathayi</name>
    <name type="common">Corynebacterium rathayi</name>
    <dbReference type="NCBI Taxonomy" id="33887"/>
    <lineage>
        <taxon>Bacteria</taxon>
        <taxon>Bacillati</taxon>
        <taxon>Actinomycetota</taxon>
        <taxon>Actinomycetes</taxon>
        <taxon>Micrococcales</taxon>
        <taxon>Microbacteriaceae</taxon>
        <taxon>Rathayibacter</taxon>
    </lineage>
</organism>
<keyword evidence="4" id="KW-1133">Transmembrane helix</keyword>
<comment type="caution">
    <text evidence="5">The sequence shown here is derived from an EMBL/GenBank/DDBJ whole genome shotgun (WGS) entry which is preliminary data.</text>
</comment>
<feature type="transmembrane region" description="Helical" evidence="4">
    <location>
        <begin position="114"/>
        <end position="142"/>
    </location>
</feature>
<keyword evidence="2" id="KW-0418">Kinase</keyword>
<dbReference type="GO" id="GO:0016301">
    <property type="term" value="F:kinase activity"/>
    <property type="evidence" value="ECO:0007669"/>
    <property type="project" value="UniProtKB-KW"/>
</dbReference>